<dbReference type="OrthoDB" id="5945798at2759"/>
<proteinExistence type="predicted"/>
<gene>
    <name evidence="1" type="ORF">CCAM_LOCUS13825</name>
</gene>
<dbReference type="Proteomes" id="UP000595140">
    <property type="component" value="Unassembled WGS sequence"/>
</dbReference>
<dbReference type="PROSITE" id="PS51257">
    <property type="entry name" value="PROKAR_LIPOPROTEIN"/>
    <property type="match status" value="1"/>
</dbReference>
<dbReference type="PANTHER" id="PTHR47780">
    <property type="entry name" value="PROTEIN SET DOMAIN GROUP 41"/>
    <property type="match status" value="1"/>
</dbReference>
<keyword evidence="2" id="KW-1185">Reference proteome</keyword>
<dbReference type="PANTHER" id="PTHR47780:SF1">
    <property type="entry name" value="PROTEIN SET DOMAIN GROUP 41"/>
    <property type="match status" value="1"/>
</dbReference>
<organism evidence="1 2">
    <name type="scientific">Cuscuta campestris</name>
    <dbReference type="NCBI Taxonomy" id="132261"/>
    <lineage>
        <taxon>Eukaryota</taxon>
        <taxon>Viridiplantae</taxon>
        <taxon>Streptophyta</taxon>
        <taxon>Embryophyta</taxon>
        <taxon>Tracheophyta</taxon>
        <taxon>Spermatophyta</taxon>
        <taxon>Magnoliopsida</taxon>
        <taxon>eudicotyledons</taxon>
        <taxon>Gunneridae</taxon>
        <taxon>Pentapetalae</taxon>
        <taxon>asterids</taxon>
        <taxon>lamiids</taxon>
        <taxon>Solanales</taxon>
        <taxon>Convolvulaceae</taxon>
        <taxon>Cuscuteae</taxon>
        <taxon>Cuscuta</taxon>
        <taxon>Cuscuta subgen. Grammica</taxon>
        <taxon>Cuscuta sect. Cleistogrammica</taxon>
    </lineage>
</organism>
<accession>A0A484L6T1</accession>
<reference evidence="1 2" key="1">
    <citation type="submission" date="2018-04" db="EMBL/GenBank/DDBJ databases">
        <authorList>
            <person name="Vogel A."/>
        </authorList>
    </citation>
    <scope>NUCLEOTIDE SEQUENCE [LARGE SCALE GENOMIC DNA]</scope>
</reference>
<protein>
    <submittedName>
        <fullName evidence="1">Uncharacterized protein</fullName>
    </submittedName>
</protein>
<dbReference type="AlphaFoldDB" id="A0A484L6T1"/>
<evidence type="ECO:0000313" key="1">
    <source>
        <dbReference type="EMBL" id="VFQ72049.1"/>
    </source>
</evidence>
<evidence type="ECO:0000313" key="2">
    <source>
        <dbReference type="Proteomes" id="UP000595140"/>
    </source>
</evidence>
<name>A0A484L6T1_9ASTE</name>
<sequence length="69" mass="7410">MCGLKSLHFSRASAGYSLLLACSAHHLLLFEPSLIVSAATFWTAAGESLLSLPHSLVEVVTNAHFTNRI</sequence>
<dbReference type="EMBL" id="OOIL02001115">
    <property type="protein sequence ID" value="VFQ72049.1"/>
    <property type="molecule type" value="Genomic_DNA"/>
</dbReference>